<protein>
    <submittedName>
        <fullName evidence="2">Uncharacterized protein</fullName>
    </submittedName>
</protein>
<reference evidence="2" key="1">
    <citation type="journal article" date="2017" name="ISME J.">
        <title>Genomic exploration of individual giant ocean viruses.</title>
        <authorList>
            <person name="Wilson W.H."/>
            <person name="Gilg I.C."/>
            <person name="Moniruzzaman M."/>
            <person name="Field E.K."/>
            <person name="Koren S."/>
            <person name="LeCleir G.R."/>
            <person name="Martinez Martinez J."/>
            <person name="Poulton N.J."/>
            <person name="Swan B.K."/>
            <person name="Stepanauskas R."/>
            <person name="Wilhelm S.W."/>
        </authorList>
    </citation>
    <scope>NUCLEOTIDE SEQUENCE</scope>
</reference>
<sequence>MDRTVYYDSVESFDESEYNVSGNSLLFETEELLASFLCVLVSGYCLTVSAWHNKEYVLMVYYGLVITPITFVCGLVCFLIPFFYPLYIYWWFKKCTIIS</sequence>
<keyword evidence="1" id="KW-1133">Transmembrane helix</keyword>
<name>A0A1X9VNY4_9VIRU</name>
<organism evidence="2">
    <name type="scientific">Mimivirus AB-566-O17</name>
    <dbReference type="NCBI Taxonomy" id="1988039"/>
    <lineage>
        <taxon>Viruses</taxon>
        <taxon>Varidnaviria</taxon>
        <taxon>Bamfordvirae</taxon>
        <taxon>Nucleocytoviricota</taxon>
        <taxon>Megaviricetes</taxon>
        <taxon>Imitervirales</taxon>
        <taxon>Mimiviridae</taxon>
        <taxon>Megamimivirinae</taxon>
        <taxon>Mimivirus</taxon>
    </lineage>
</organism>
<feature type="transmembrane region" description="Helical" evidence="1">
    <location>
        <begin position="32"/>
        <end position="51"/>
    </location>
</feature>
<keyword evidence="1" id="KW-0472">Membrane</keyword>
<evidence type="ECO:0000256" key="1">
    <source>
        <dbReference type="SAM" id="Phobius"/>
    </source>
</evidence>
<feature type="transmembrane region" description="Helical" evidence="1">
    <location>
        <begin position="58"/>
        <end position="84"/>
    </location>
</feature>
<keyword evidence="1" id="KW-0812">Transmembrane</keyword>
<evidence type="ECO:0000313" key="2">
    <source>
        <dbReference type="EMBL" id="ARR75020.1"/>
    </source>
</evidence>
<dbReference type="EMBL" id="KY565527">
    <property type="protein sequence ID" value="ARR75020.1"/>
    <property type="molecule type" value="Genomic_DNA"/>
</dbReference>
<gene>
    <name evidence="2" type="ORF">SAGO17_00102</name>
</gene>
<accession>A0A1X9VNY4</accession>
<proteinExistence type="predicted"/>